<dbReference type="CDD" id="cd00397">
    <property type="entry name" value="DNA_BRE_C"/>
    <property type="match status" value="1"/>
</dbReference>
<proteinExistence type="inferred from homology"/>
<keyword evidence="6" id="KW-1185">Reference proteome</keyword>
<keyword evidence="3" id="KW-0233">DNA recombination</keyword>
<dbReference type="InterPro" id="IPR011010">
    <property type="entry name" value="DNA_brk_join_enz"/>
</dbReference>
<evidence type="ECO:0000256" key="2">
    <source>
        <dbReference type="ARBA" id="ARBA00023125"/>
    </source>
</evidence>
<reference evidence="6" key="1">
    <citation type="journal article" date="2019" name="Int. J. Syst. Evol. Microbiol.">
        <title>The Global Catalogue of Microorganisms (GCM) 10K type strain sequencing project: providing services to taxonomists for standard genome sequencing and annotation.</title>
        <authorList>
            <consortium name="The Broad Institute Genomics Platform"/>
            <consortium name="The Broad Institute Genome Sequencing Center for Infectious Disease"/>
            <person name="Wu L."/>
            <person name="Ma J."/>
        </authorList>
    </citation>
    <scope>NUCLEOTIDE SEQUENCE [LARGE SCALE GENOMIC DNA]</scope>
    <source>
        <strain evidence="6">CGMCC 1.12376</strain>
    </source>
</reference>
<gene>
    <name evidence="5" type="ORF">ACFSBH_07535</name>
</gene>
<dbReference type="InterPro" id="IPR002104">
    <property type="entry name" value="Integrase_catalytic"/>
</dbReference>
<evidence type="ECO:0000256" key="1">
    <source>
        <dbReference type="ARBA" id="ARBA00008857"/>
    </source>
</evidence>
<dbReference type="Gene3D" id="1.10.443.10">
    <property type="entry name" value="Intergrase catalytic core"/>
    <property type="match status" value="1"/>
</dbReference>
<protein>
    <submittedName>
        <fullName evidence="5">Tyrosine-type recombinase/integrase</fullName>
    </submittedName>
</protein>
<name>A0ABW4HQN1_9BACI</name>
<dbReference type="PANTHER" id="PTHR30349:SF41">
    <property type="entry name" value="INTEGRASE_RECOMBINASE PROTEIN MJ0367-RELATED"/>
    <property type="match status" value="1"/>
</dbReference>
<evidence type="ECO:0000313" key="5">
    <source>
        <dbReference type="EMBL" id="MFD1607500.1"/>
    </source>
</evidence>
<dbReference type="InterPro" id="IPR013762">
    <property type="entry name" value="Integrase-like_cat_sf"/>
</dbReference>
<dbReference type="EMBL" id="JBHUDE010000036">
    <property type="protein sequence ID" value="MFD1607500.1"/>
    <property type="molecule type" value="Genomic_DNA"/>
</dbReference>
<feature type="domain" description="Tyr recombinase" evidence="4">
    <location>
        <begin position="121"/>
        <end position="296"/>
    </location>
</feature>
<dbReference type="SUPFAM" id="SSF56349">
    <property type="entry name" value="DNA breaking-rejoining enzymes"/>
    <property type="match status" value="1"/>
</dbReference>
<dbReference type="PANTHER" id="PTHR30349">
    <property type="entry name" value="PHAGE INTEGRASE-RELATED"/>
    <property type="match status" value="1"/>
</dbReference>
<dbReference type="RefSeq" id="WP_379596911.1">
    <property type="nucleotide sequence ID" value="NZ_JBHUDE010000036.1"/>
</dbReference>
<keyword evidence="2" id="KW-0238">DNA-binding</keyword>
<comment type="caution">
    <text evidence="5">The sequence shown here is derived from an EMBL/GenBank/DDBJ whole genome shotgun (WGS) entry which is preliminary data.</text>
</comment>
<organism evidence="5 6">
    <name type="scientific">Oceanobacillus luteolus</name>
    <dbReference type="NCBI Taxonomy" id="1274358"/>
    <lineage>
        <taxon>Bacteria</taxon>
        <taxon>Bacillati</taxon>
        <taxon>Bacillota</taxon>
        <taxon>Bacilli</taxon>
        <taxon>Bacillales</taxon>
        <taxon>Bacillaceae</taxon>
        <taxon>Oceanobacillus</taxon>
    </lineage>
</organism>
<dbReference type="Proteomes" id="UP001597221">
    <property type="component" value="Unassembled WGS sequence"/>
</dbReference>
<sequence length="296" mass="34679">MAEILPVDNFQNRKRYVERKKFVEEQSKEIKDGYKYDIRQYKKYCVSTNQSEGLESMLDYLYVSIVDQRVKKNTWEKRVIAIKRYLTVTYDIDFEREPEALKEISILRGRYDEEENKELIRVKGKQRVSNVDGLMDLINSLPIREKAICLVNLVTASRPSEMVAMKIGDFDFEDSSVSIYIKKQKRWFEKRLTPIAVKAVKDYKAKYNLKEDDYLVGRVNKSGKYSSAKISTEAYRKFLHRTIGLTAYNLRKTQVSQMHEKGADLVTITKQTGHTSTQTLSEHYLNVSDKTVDKFL</sequence>
<evidence type="ECO:0000256" key="3">
    <source>
        <dbReference type="ARBA" id="ARBA00023172"/>
    </source>
</evidence>
<accession>A0ABW4HQN1</accession>
<evidence type="ECO:0000259" key="4">
    <source>
        <dbReference type="PROSITE" id="PS51898"/>
    </source>
</evidence>
<evidence type="ECO:0000313" key="6">
    <source>
        <dbReference type="Proteomes" id="UP001597221"/>
    </source>
</evidence>
<dbReference type="Pfam" id="PF00589">
    <property type="entry name" value="Phage_integrase"/>
    <property type="match status" value="1"/>
</dbReference>
<dbReference type="InterPro" id="IPR050090">
    <property type="entry name" value="Tyrosine_recombinase_XerCD"/>
</dbReference>
<dbReference type="PROSITE" id="PS51898">
    <property type="entry name" value="TYR_RECOMBINASE"/>
    <property type="match status" value="1"/>
</dbReference>
<comment type="similarity">
    <text evidence="1">Belongs to the 'phage' integrase family.</text>
</comment>